<dbReference type="SUPFAM" id="SSF82109">
    <property type="entry name" value="MIR domain"/>
    <property type="match status" value="1"/>
</dbReference>
<dbReference type="InterPro" id="IPR016093">
    <property type="entry name" value="MIR_motif"/>
</dbReference>
<evidence type="ECO:0000259" key="2">
    <source>
        <dbReference type="SMART" id="SM00472"/>
    </source>
</evidence>
<organism evidence="3 4">
    <name type="scientific">Nesidiocoris tenuis</name>
    <dbReference type="NCBI Taxonomy" id="355587"/>
    <lineage>
        <taxon>Eukaryota</taxon>
        <taxon>Metazoa</taxon>
        <taxon>Ecdysozoa</taxon>
        <taxon>Arthropoda</taxon>
        <taxon>Hexapoda</taxon>
        <taxon>Insecta</taxon>
        <taxon>Pterygota</taxon>
        <taxon>Neoptera</taxon>
        <taxon>Paraneoptera</taxon>
        <taxon>Hemiptera</taxon>
        <taxon>Heteroptera</taxon>
        <taxon>Panheteroptera</taxon>
        <taxon>Cimicomorpha</taxon>
        <taxon>Miridae</taxon>
        <taxon>Dicyphina</taxon>
        <taxon>Nesidiocoris</taxon>
    </lineage>
</organism>
<evidence type="ECO:0000313" key="3">
    <source>
        <dbReference type="EMBL" id="CAB0004668.1"/>
    </source>
</evidence>
<dbReference type="PANTHER" id="PTHR46399">
    <property type="entry name" value="B30.2/SPRY DOMAIN-CONTAINING PROTEIN"/>
    <property type="match status" value="1"/>
</dbReference>
<dbReference type="GO" id="GO:0005790">
    <property type="term" value="C:smooth endoplasmic reticulum"/>
    <property type="evidence" value="ECO:0007669"/>
    <property type="project" value="TreeGrafter"/>
</dbReference>
<dbReference type="GO" id="GO:0042383">
    <property type="term" value="C:sarcolemma"/>
    <property type="evidence" value="ECO:0007669"/>
    <property type="project" value="TreeGrafter"/>
</dbReference>
<dbReference type="Pfam" id="PF02815">
    <property type="entry name" value="MIR"/>
    <property type="match status" value="1"/>
</dbReference>
<feature type="domain" description="MIR" evidence="2">
    <location>
        <begin position="60"/>
        <end position="151"/>
    </location>
</feature>
<dbReference type="SMART" id="SM00472">
    <property type="entry name" value="MIR"/>
    <property type="match status" value="1"/>
</dbReference>
<accession>A0A6H5GNL4</accession>
<dbReference type="PANTHER" id="PTHR46399:SF8">
    <property type="entry name" value="B30.2_SPRY DOMAIN-CONTAINING PROTEIN"/>
    <property type="match status" value="1"/>
</dbReference>
<reference evidence="3 4" key="1">
    <citation type="submission" date="2020-02" db="EMBL/GenBank/DDBJ databases">
        <authorList>
            <person name="Ferguson B K."/>
        </authorList>
    </citation>
    <scope>NUCLEOTIDE SEQUENCE [LARGE SCALE GENOMIC DNA]</scope>
</reference>
<dbReference type="Pfam" id="PF02026">
    <property type="entry name" value="RyR"/>
    <property type="match status" value="2"/>
</dbReference>
<dbReference type="Gene3D" id="1.10.490.160">
    <property type="match status" value="2"/>
</dbReference>
<dbReference type="EMBL" id="CADCXU010015127">
    <property type="protein sequence ID" value="CAB0004668.1"/>
    <property type="molecule type" value="Genomic_DNA"/>
</dbReference>
<evidence type="ECO:0000313" key="4">
    <source>
        <dbReference type="Proteomes" id="UP000479000"/>
    </source>
</evidence>
<dbReference type="GO" id="GO:0034704">
    <property type="term" value="C:calcium channel complex"/>
    <property type="evidence" value="ECO:0007669"/>
    <property type="project" value="TreeGrafter"/>
</dbReference>
<dbReference type="FunFam" id="1.10.490.160:FF:000003">
    <property type="entry name" value="Ryanodine receptor, isoform E"/>
    <property type="match status" value="1"/>
</dbReference>
<dbReference type="GO" id="GO:0033017">
    <property type="term" value="C:sarcoplasmic reticulum membrane"/>
    <property type="evidence" value="ECO:0007669"/>
    <property type="project" value="TreeGrafter"/>
</dbReference>
<dbReference type="GO" id="GO:0006941">
    <property type="term" value="P:striated muscle contraction"/>
    <property type="evidence" value="ECO:0007669"/>
    <property type="project" value="TreeGrafter"/>
</dbReference>
<keyword evidence="1" id="KW-0677">Repeat</keyword>
<dbReference type="GO" id="GO:0014808">
    <property type="term" value="P:release of sequestered calcium ion into cytosol by sarcoplasmic reticulum"/>
    <property type="evidence" value="ECO:0007669"/>
    <property type="project" value="TreeGrafter"/>
</dbReference>
<dbReference type="InterPro" id="IPR015925">
    <property type="entry name" value="Ryanodine_IP3_receptor"/>
</dbReference>
<dbReference type="AlphaFoldDB" id="A0A6H5GNL4"/>
<dbReference type="OrthoDB" id="300855at2759"/>
<feature type="non-terminal residue" evidence="3">
    <location>
        <position position="1"/>
    </location>
</feature>
<dbReference type="Proteomes" id="UP000479000">
    <property type="component" value="Unassembled WGS sequence"/>
</dbReference>
<name>A0A6H5GNL4_9HEMI</name>
<dbReference type="GO" id="GO:0030018">
    <property type="term" value="C:Z disc"/>
    <property type="evidence" value="ECO:0007669"/>
    <property type="project" value="TreeGrafter"/>
</dbReference>
<keyword evidence="4" id="KW-1185">Reference proteome</keyword>
<sequence length="469" mass="53660">EIPGISIPRLSFYEFIQRQTIIRRRLTGAFPSVVVYEGGCVLSQARSLWRLELARTKWSGGFINWYHPMRIRHLTTGRYLGVNEANELQLVPREEATTALSTFILRQEKDDQKVVMEDKDLEVIGSPIIKYGDTTVLVQHCESGLWVTYKCSSEQLRIDSAKILPISEPRIRAEFYYRRWIQTEFRACCRFLLGGDHGRLKYSPPDEFSPLVESLQPQQVLSIDPCFYFGHLPKSVLSGPFPVESDTAFVPVPVDTSAVSLPNHVETIRDRLAENIHEMWAMNKIEAGWIFGEVRDDIRRVHPCLVQFERLPAAEKRYDTQLAVQTLKTIIALGYHISVDKPPSRIKNVRLPNEPFLQPNGYKPAPLDLSAISLSPKMEELVDQLAENTHNLWAKERIQQGWTYGLNERKIHSSYTAEKISDSSRGRIAMPVEVLSDPRRTAVLQNRRSLWNHRHPHCSGVACVAPRAV</sequence>
<evidence type="ECO:0000256" key="1">
    <source>
        <dbReference type="ARBA" id="ARBA00022737"/>
    </source>
</evidence>
<protein>
    <recommendedName>
        <fullName evidence="2">MIR domain-containing protein</fullName>
    </recommendedName>
</protein>
<proteinExistence type="predicted"/>
<feature type="non-terminal residue" evidence="3">
    <location>
        <position position="469"/>
    </location>
</feature>
<dbReference type="GO" id="GO:0005219">
    <property type="term" value="F:ryanodine-sensitive calcium-release channel activity"/>
    <property type="evidence" value="ECO:0007669"/>
    <property type="project" value="TreeGrafter"/>
</dbReference>
<dbReference type="Gene3D" id="2.80.10.50">
    <property type="match status" value="1"/>
</dbReference>
<gene>
    <name evidence="3" type="ORF">NTEN_LOCUS10145</name>
</gene>
<dbReference type="InterPro" id="IPR036300">
    <property type="entry name" value="MIR_dom_sf"/>
</dbReference>
<dbReference type="InterPro" id="IPR003032">
    <property type="entry name" value="Ryanodine_rcpt"/>
</dbReference>